<dbReference type="PROSITE" id="PS01010">
    <property type="entry name" value="CRISP_2"/>
    <property type="match status" value="1"/>
</dbReference>
<evidence type="ECO:0000256" key="1">
    <source>
        <dbReference type="ARBA" id="ARBA00003143"/>
    </source>
</evidence>
<keyword evidence="2" id="KW-0568">Pathogenesis-related protein</keyword>
<comment type="caution">
    <text evidence="5">The sequence shown here is derived from an EMBL/GenBank/DDBJ whole genome shotgun (WGS) entry which is preliminary data.</text>
</comment>
<feature type="signal peptide" evidence="3">
    <location>
        <begin position="1"/>
        <end position="17"/>
    </location>
</feature>
<dbReference type="InterPro" id="IPR002413">
    <property type="entry name" value="V5_allergen-like"/>
</dbReference>
<dbReference type="InterPro" id="IPR001283">
    <property type="entry name" value="CRISP-related"/>
</dbReference>
<dbReference type="SMART" id="SM00198">
    <property type="entry name" value="SCP"/>
    <property type="match status" value="1"/>
</dbReference>
<comment type="function">
    <text evidence="1">Probably involved in the defense reaction of plants against pathogens.</text>
</comment>
<evidence type="ECO:0000256" key="2">
    <source>
        <dbReference type="ARBA" id="ARBA00023265"/>
    </source>
</evidence>
<dbReference type="FunFam" id="3.40.33.10:FF:000004">
    <property type="entry name" value="CAP, cysteine-rich secretory protein, antigen 5"/>
    <property type="match status" value="1"/>
</dbReference>
<organism evidence="5 6">
    <name type="scientific">Perilla frutescens var. hirtella</name>
    <name type="common">Perilla citriodora</name>
    <name type="synonym">Perilla setoyensis</name>
    <dbReference type="NCBI Taxonomy" id="608512"/>
    <lineage>
        <taxon>Eukaryota</taxon>
        <taxon>Viridiplantae</taxon>
        <taxon>Streptophyta</taxon>
        <taxon>Embryophyta</taxon>
        <taxon>Tracheophyta</taxon>
        <taxon>Spermatophyta</taxon>
        <taxon>Magnoliopsida</taxon>
        <taxon>eudicotyledons</taxon>
        <taxon>Gunneridae</taxon>
        <taxon>Pentapetalae</taxon>
        <taxon>asterids</taxon>
        <taxon>lamiids</taxon>
        <taxon>Lamiales</taxon>
        <taxon>Lamiaceae</taxon>
        <taxon>Nepetoideae</taxon>
        <taxon>Elsholtzieae</taxon>
        <taxon>Perilla</taxon>
    </lineage>
</organism>
<evidence type="ECO:0000259" key="4">
    <source>
        <dbReference type="SMART" id="SM00198"/>
    </source>
</evidence>
<dbReference type="Gene3D" id="3.40.33.10">
    <property type="entry name" value="CAP"/>
    <property type="match status" value="1"/>
</dbReference>
<protein>
    <submittedName>
        <fullName evidence="5">CAP secretory protein</fullName>
    </submittedName>
</protein>
<dbReference type="AlphaFoldDB" id="A0AAD4P706"/>
<keyword evidence="6" id="KW-1185">Reference proteome</keyword>
<keyword evidence="3" id="KW-0732">Signal</keyword>
<feature type="chain" id="PRO_5042034463" evidence="3">
    <location>
        <begin position="18"/>
        <end position="199"/>
    </location>
</feature>
<gene>
    <name evidence="5" type="ORF">C2S53_006594</name>
</gene>
<evidence type="ECO:0000256" key="3">
    <source>
        <dbReference type="SAM" id="SignalP"/>
    </source>
</evidence>
<accession>A0AAD4P706</accession>
<dbReference type="CDD" id="cd05381">
    <property type="entry name" value="CAP_PR-1"/>
    <property type="match status" value="1"/>
</dbReference>
<dbReference type="Proteomes" id="UP001190926">
    <property type="component" value="Unassembled WGS sequence"/>
</dbReference>
<dbReference type="InterPro" id="IPR018244">
    <property type="entry name" value="Allrgn_V5/Tpx1_CS"/>
</dbReference>
<dbReference type="SUPFAM" id="SSF55797">
    <property type="entry name" value="PR-1-like"/>
    <property type="match status" value="1"/>
</dbReference>
<dbReference type="PRINTS" id="PR00838">
    <property type="entry name" value="V5ALLERGEN"/>
</dbReference>
<name>A0AAD4P706_PERFH</name>
<keyword evidence="2" id="KW-0611">Plant defense</keyword>
<dbReference type="PROSITE" id="PS01009">
    <property type="entry name" value="CRISP_1"/>
    <property type="match status" value="1"/>
</dbReference>
<dbReference type="PRINTS" id="PR00837">
    <property type="entry name" value="V5TPXLIKE"/>
</dbReference>
<dbReference type="InterPro" id="IPR035940">
    <property type="entry name" value="CAP_sf"/>
</dbReference>
<feature type="domain" description="SCP" evidence="4">
    <location>
        <begin position="59"/>
        <end position="195"/>
    </location>
</feature>
<dbReference type="GO" id="GO:0005576">
    <property type="term" value="C:extracellular region"/>
    <property type="evidence" value="ECO:0007669"/>
    <property type="project" value="InterPro"/>
</dbReference>
<dbReference type="Pfam" id="PF00188">
    <property type="entry name" value="CAP"/>
    <property type="match status" value="1"/>
</dbReference>
<dbReference type="EMBL" id="SDAM02000121">
    <property type="protein sequence ID" value="KAH6828596.1"/>
    <property type="molecule type" value="Genomic_DNA"/>
</dbReference>
<evidence type="ECO:0000313" key="5">
    <source>
        <dbReference type="EMBL" id="KAH6828596.1"/>
    </source>
</evidence>
<reference evidence="5 6" key="1">
    <citation type="journal article" date="2021" name="Nat. Commun.">
        <title>Incipient diploidization of the medicinal plant Perilla within 10,000 years.</title>
        <authorList>
            <person name="Zhang Y."/>
            <person name="Shen Q."/>
            <person name="Leng L."/>
            <person name="Zhang D."/>
            <person name="Chen S."/>
            <person name="Shi Y."/>
            <person name="Ning Z."/>
            <person name="Chen S."/>
        </authorList>
    </citation>
    <scope>NUCLEOTIDE SEQUENCE [LARGE SCALE GENOMIC DNA]</scope>
    <source>
        <strain evidence="6">cv. PC099</strain>
    </source>
</reference>
<proteinExistence type="predicted"/>
<dbReference type="PANTHER" id="PTHR10334">
    <property type="entry name" value="CYSTEINE-RICH SECRETORY PROTEIN-RELATED"/>
    <property type="match status" value="1"/>
</dbReference>
<sequence>MKHTTLLLLITIITVQTTNHLSEARRRPWHPFIPAVAIPIPSNRSIHRISRHLCWNCAGDALQFLYGHNLVRARKMEMPLAWDPELANYAARWAGQRRGDCELMHSFPEGHFDLGENIYWGGGESWTPMDAVNAWADEEKFYDYDANSCAAGQSCGHYTQIVWRSTMKVGCARVVCDGGDVFMNCNYFPPGNYVGQRPY</sequence>
<evidence type="ECO:0000313" key="6">
    <source>
        <dbReference type="Proteomes" id="UP001190926"/>
    </source>
</evidence>
<dbReference type="InterPro" id="IPR014044">
    <property type="entry name" value="CAP_dom"/>
</dbReference>